<protein>
    <submittedName>
        <fullName evidence="1">Uncharacterized protein</fullName>
    </submittedName>
</protein>
<dbReference type="EMBL" id="BSER01000001">
    <property type="protein sequence ID" value="GLJ94024.1"/>
    <property type="molecule type" value="Genomic_DNA"/>
</dbReference>
<accession>A0A9W6HJR0</accession>
<evidence type="ECO:0000313" key="2">
    <source>
        <dbReference type="Proteomes" id="UP001142291"/>
    </source>
</evidence>
<organism evidence="1 2">
    <name type="scientific">Microbacterium dextranolyticum</name>
    <dbReference type="NCBI Taxonomy" id="36806"/>
    <lineage>
        <taxon>Bacteria</taxon>
        <taxon>Bacillati</taxon>
        <taxon>Actinomycetota</taxon>
        <taxon>Actinomycetes</taxon>
        <taxon>Micrococcales</taxon>
        <taxon>Microbacteriaceae</taxon>
        <taxon>Microbacterium</taxon>
    </lineage>
</organism>
<proteinExistence type="predicted"/>
<dbReference type="AlphaFoldDB" id="A0A9W6HJR0"/>
<sequence length="85" mass="9413">MKGDTERSCSHAGLRWVAVGMSRKLLLRDARSDTSWDMPRRKGDMACRKWDMLCDQGGRAVGWQGQAAVGPSGSRMSRKLLFLGA</sequence>
<comment type="caution">
    <text evidence="1">The sequence shown here is derived from an EMBL/GenBank/DDBJ whole genome shotgun (WGS) entry which is preliminary data.</text>
</comment>
<evidence type="ECO:0000313" key="1">
    <source>
        <dbReference type="EMBL" id="GLJ94024.1"/>
    </source>
</evidence>
<name>A0A9W6HJR0_9MICO</name>
<reference evidence="1" key="2">
    <citation type="submission" date="2023-01" db="EMBL/GenBank/DDBJ databases">
        <authorList>
            <person name="Sun Q."/>
            <person name="Evtushenko L."/>
        </authorList>
    </citation>
    <scope>NUCLEOTIDE SEQUENCE</scope>
    <source>
        <strain evidence="1">VKM Ac-1940</strain>
    </source>
</reference>
<reference evidence="1" key="1">
    <citation type="journal article" date="2014" name="Int. J. Syst. Evol. Microbiol.">
        <title>Complete genome sequence of Corynebacterium casei LMG S-19264T (=DSM 44701T), isolated from a smear-ripened cheese.</title>
        <authorList>
            <consortium name="US DOE Joint Genome Institute (JGI-PGF)"/>
            <person name="Walter F."/>
            <person name="Albersmeier A."/>
            <person name="Kalinowski J."/>
            <person name="Ruckert C."/>
        </authorList>
    </citation>
    <scope>NUCLEOTIDE SEQUENCE</scope>
    <source>
        <strain evidence="1">VKM Ac-1940</strain>
    </source>
</reference>
<gene>
    <name evidence="1" type="ORF">GCM10017591_00850</name>
</gene>
<keyword evidence="2" id="KW-1185">Reference proteome</keyword>
<dbReference type="Proteomes" id="UP001142291">
    <property type="component" value="Unassembled WGS sequence"/>
</dbReference>